<keyword evidence="1" id="KW-0175">Coiled coil</keyword>
<dbReference type="InterPro" id="IPR044952">
    <property type="entry name" value="SUV2"/>
</dbReference>
<protein>
    <submittedName>
        <fullName evidence="3">Uncharacterized protein</fullName>
    </submittedName>
</protein>
<dbReference type="PANTHER" id="PTHR35761">
    <property type="entry name" value="ATR INTERACTING PROTEIN"/>
    <property type="match status" value="1"/>
</dbReference>
<reference evidence="3 4" key="1">
    <citation type="submission" date="2019-05" db="EMBL/GenBank/DDBJ databases">
        <title>Mikania micrantha, genome provides insights into the molecular mechanism of rapid growth.</title>
        <authorList>
            <person name="Liu B."/>
        </authorList>
    </citation>
    <scope>NUCLEOTIDE SEQUENCE [LARGE SCALE GENOMIC DNA]</scope>
    <source>
        <strain evidence="3">NLD-2019</strain>
        <tissue evidence="3">Leaf</tissue>
    </source>
</reference>
<comment type="caution">
    <text evidence="3">The sequence shown here is derived from an EMBL/GenBank/DDBJ whole genome shotgun (WGS) entry which is preliminary data.</text>
</comment>
<dbReference type="AlphaFoldDB" id="A0A5N6N5B9"/>
<proteinExistence type="predicted"/>
<name>A0A5N6N5B9_9ASTR</name>
<evidence type="ECO:0000313" key="3">
    <source>
        <dbReference type="EMBL" id="KAD4385003.1"/>
    </source>
</evidence>
<feature type="coiled-coil region" evidence="1">
    <location>
        <begin position="120"/>
        <end position="154"/>
    </location>
</feature>
<accession>A0A5N6N5B9</accession>
<dbReference type="PANTHER" id="PTHR35761:SF1">
    <property type="entry name" value="PROTEIN SENSITIVE TO UV 2"/>
    <property type="match status" value="1"/>
</dbReference>
<dbReference type="EMBL" id="SZYD01000013">
    <property type="protein sequence ID" value="KAD4385003.1"/>
    <property type="molecule type" value="Genomic_DNA"/>
</dbReference>
<evidence type="ECO:0000256" key="1">
    <source>
        <dbReference type="SAM" id="Coils"/>
    </source>
</evidence>
<organism evidence="3 4">
    <name type="scientific">Mikania micrantha</name>
    <name type="common">bitter vine</name>
    <dbReference type="NCBI Taxonomy" id="192012"/>
    <lineage>
        <taxon>Eukaryota</taxon>
        <taxon>Viridiplantae</taxon>
        <taxon>Streptophyta</taxon>
        <taxon>Embryophyta</taxon>
        <taxon>Tracheophyta</taxon>
        <taxon>Spermatophyta</taxon>
        <taxon>Magnoliopsida</taxon>
        <taxon>eudicotyledons</taxon>
        <taxon>Gunneridae</taxon>
        <taxon>Pentapetalae</taxon>
        <taxon>asterids</taxon>
        <taxon>campanulids</taxon>
        <taxon>Asterales</taxon>
        <taxon>Asteraceae</taxon>
        <taxon>Asteroideae</taxon>
        <taxon>Heliantheae alliance</taxon>
        <taxon>Eupatorieae</taxon>
        <taxon>Mikania</taxon>
    </lineage>
</organism>
<feature type="compositionally biased region" description="Pro residues" evidence="2">
    <location>
        <begin position="36"/>
        <end position="55"/>
    </location>
</feature>
<evidence type="ECO:0000313" key="4">
    <source>
        <dbReference type="Proteomes" id="UP000326396"/>
    </source>
</evidence>
<keyword evidence="4" id="KW-1185">Reference proteome</keyword>
<dbReference type="GO" id="GO:0006974">
    <property type="term" value="P:DNA damage response"/>
    <property type="evidence" value="ECO:0007669"/>
    <property type="project" value="InterPro"/>
</dbReference>
<gene>
    <name evidence="3" type="ORF">E3N88_25171</name>
</gene>
<sequence>MADDLDFEPWTDDFLKEAIQQTDDAVCSFSSNPIQQPQPQPQPQPPPHQLFRPPPQPVYVPLISYSPPRELSQRVKEDDHRRVHDKGFDCPVSLNGINQGFNPRSSRLQKEETCLKQQEIDRLKDELGRVSKLLTNLEQECLELRKDREKSEKHLRSALPVNGYEDVETFCIKKSNMKNKDPIEDPSVNRLGTKGVISCKTVGVQTDEHALSTDLMIKKNLSLSKKLAGIWEPQNDQSPRTNLVSKLLVSCEADLQILFGFLGLNFPSKKTTTKMAPNQCIQSAEAAKVSHLYLTLTKISYDTGKLGDLLEALVDLCSLQNMMIVHRSLCVLHEVLKHILNMENKLCSRDNVIINDPSTVNRSSEKYSETGHLLCEFTSETSNPHHTVPTRLASAKKIQNKDSLKNGRQPLVSCSKWFSLFQTMHQVVTRQCEENIRMEAVSIMNILLLRTDAYTERQMYGEVAVFQSISQLLRKEAGLGVQKQAIHLLYLLLNCPKLMLMFSSSSKEEGTNAGVSSTNAENAFSFQGLGSILDGLADCLACHGNSAPTTLVLKLQRKTIILLAFIASSGKHGFEILLGQNLSRKTNFLYSVLQILASEIDVETCECIQPPEDFKERTRLIREALILLNRLVSNSQYSTPVLRVLTNRRDMAILTIDIASRLSRKNKWLLQSDTMTRQMRESEIVDLARIFKKRVFAFLGDAT</sequence>
<evidence type="ECO:0000256" key="2">
    <source>
        <dbReference type="SAM" id="MobiDB-lite"/>
    </source>
</evidence>
<feature type="region of interest" description="Disordered" evidence="2">
    <location>
        <begin position="28"/>
        <end position="55"/>
    </location>
</feature>
<dbReference type="Proteomes" id="UP000326396">
    <property type="component" value="Linkage Group LG3"/>
</dbReference>
<dbReference type="OrthoDB" id="645074at2759"/>